<feature type="compositionally biased region" description="Polar residues" evidence="1">
    <location>
        <begin position="40"/>
        <end position="52"/>
    </location>
</feature>
<dbReference type="AlphaFoldDB" id="A0AAE0SCH7"/>
<evidence type="ECO:0000256" key="1">
    <source>
        <dbReference type="SAM" id="MobiDB-lite"/>
    </source>
</evidence>
<evidence type="ECO:0000313" key="2">
    <source>
        <dbReference type="EMBL" id="KAK3589189.1"/>
    </source>
</evidence>
<organism evidence="2 3">
    <name type="scientific">Potamilus streckersoni</name>
    <dbReference type="NCBI Taxonomy" id="2493646"/>
    <lineage>
        <taxon>Eukaryota</taxon>
        <taxon>Metazoa</taxon>
        <taxon>Spiralia</taxon>
        <taxon>Lophotrochozoa</taxon>
        <taxon>Mollusca</taxon>
        <taxon>Bivalvia</taxon>
        <taxon>Autobranchia</taxon>
        <taxon>Heteroconchia</taxon>
        <taxon>Palaeoheterodonta</taxon>
        <taxon>Unionida</taxon>
        <taxon>Unionoidea</taxon>
        <taxon>Unionidae</taxon>
        <taxon>Ambleminae</taxon>
        <taxon>Lampsilini</taxon>
        <taxon>Potamilus</taxon>
    </lineage>
</organism>
<reference evidence="2" key="3">
    <citation type="submission" date="2023-05" db="EMBL/GenBank/DDBJ databases">
        <authorList>
            <person name="Smith C.H."/>
        </authorList>
    </citation>
    <scope>NUCLEOTIDE SEQUENCE</scope>
    <source>
        <strain evidence="2">CHS0354</strain>
        <tissue evidence="2">Mantle</tissue>
    </source>
</reference>
<sequence length="61" mass="6816">MTSKHSLSTYQQMEDKDCDVDVSLSILRFTGDCRLGLSKNKGNQQKGVQPINSDEKVEIAQ</sequence>
<name>A0AAE0SCH7_9BIVA</name>
<dbReference type="EMBL" id="JAEAOA010001155">
    <property type="protein sequence ID" value="KAK3589189.1"/>
    <property type="molecule type" value="Genomic_DNA"/>
</dbReference>
<dbReference type="Proteomes" id="UP001195483">
    <property type="component" value="Unassembled WGS sequence"/>
</dbReference>
<protein>
    <submittedName>
        <fullName evidence="2">Uncharacterized protein</fullName>
    </submittedName>
</protein>
<keyword evidence="3" id="KW-1185">Reference proteome</keyword>
<feature type="region of interest" description="Disordered" evidence="1">
    <location>
        <begin position="36"/>
        <end position="61"/>
    </location>
</feature>
<gene>
    <name evidence="2" type="ORF">CHS0354_018901</name>
</gene>
<accession>A0AAE0SCH7</accession>
<reference evidence="2" key="1">
    <citation type="journal article" date="2021" name="Genome Biol. Evol.">
        <title>A High-Quality Reference Genome for a Parasitic Bivalve with Doubly Uniparental Inheritance (Bivalvia: Unionida).</title>
        <authorList>
            <person name="Smith C.H."/>
        </authorList>
    </citation>
    <scope>NUCLEOTIDE SEQUENCE</scope>
    <source>
        <strain evidence="2">CHS0354</strain>
    </source>
</reference>
<comment type="caution">
    <text evidence="2">The sequence shown here is derived from an EMBL/GenBank/DDBJ whole genome shotgun (WGS) entry which is preliminary data.</text>
</comment>
<evidence type="ECO:0000313" key="3">
    <source>
        <dbReference type="Proteomes" id="UP001195483"/>
    </source>
</evidence>
<reference evidence="2" key="2">
    <citation type="journal article" date="2021" name="Genome Biol. Evol.">
        <title>Developing a high-quality reference genome for a parasitic bivalve with doubly uniparental inheritance (Bivalvia: Unionida).</title>
        <authorList>
            <person name="Smith C.H."/>
        </authorList>
    </citation>
    <scope>NUCLEOTIDE SEQUENCE</scope>
    <source>
        <strain evidence="2">CHS0354</strain>
        <tissue evidence="2">Mantle</tissue>
    </source>
</reference>
<proteinExistence type="predicted"/>